<feature type="region of interest" description="Disordered" evidence="1">
    <location>
        <begin position="1"/>
        <end position="29"/>
    </location>
</feature>
<name>A0A8R7TCA9_TRIUA</name>
<dbReference type="AlphaFoldDB" id="A0A8R7TCA9"/>
<proteinExistence type="predicted"/>
<evidence type="ECO:0000256" key="1">
    <source>
        <dbReference type="SAM" id="MobiDB-lite"/>
    </source>
</evidence>
<accession>A0A8R7TCA9</accession>
<dbReference type="Gramene" id="TuG1812G0200000574.01.T01">
    <property type="protein sequence ID" value="TuG1812G0200000574.01.T01.cds357970"/>
    <property type="gene ID" value="TuG1812G0200000574.01"/>
</dbReference>
<reference evidence="2" key="2">
    <citation type="submission" date="2018-03" db="EMBL/GenBank/DDBJ databases">
        <title>The Triticum urartu genome reveals the dynamic nature of wheat genome evolution.</title>
        <authorList>
            <person name="Ling H."/>
            <person name="Ma B."/>
            <person name="Shi X."/>
            <person name="Liu H."/>
            <person name="Dong L."/>
            <person name="Sun H."/>
            <person name="Cao Y."/>
            <person name="Gao Q."/>
            <person name="Zheng S."/>
            <person name="Li Y."/>
            <person name="Yu Y."/>
            <person name="Du H."/>
            <person name="Qi M."/>
            <person name="Li Y."/>
            <person name="Yu H."/>
            <person name="Cui Y."/>
            <person name="Wang N."/>
            <person name="Chen C."/>
            <person name="Wu H."/>
            <person name="Zhao Y."/>
            <person name="Zhang J."/>
            <person name="Li Y."/>
            <person name="Zhou W."/>
            <person name="Zhang B."/>
            <person name="Hu W."/>
            <person name="Eijk M."/>
            <person name="Tang J."/>
            <person name="Witsenboer H."/>
            <person name="Zhao S."/>
            <person name="Li Z."/>
            <person name="Zhang A."/>
            <person name="Wang D."/>
            <person name="Liang C."/>
        </authorList>
    </citation>
    <scope>NUCLEOTIDE SEQUENCE [LARGE SCALE GENOMIC DNA]</scope>
    <source>
        <strain evidence="2">cv. G1812</strain>
    </source>
</reference>
<sequence>MVKEMWTSSGFKGGGSNEKCPTTAGNLAGMEGSSKKRKGFIFGRAFVLGPLSFVMDSLDNHILHHTYGLGLGEPYYPHFGEHAGRPFDVRTRPNAFREYKEKKA</sequence>
<dbReference type="EnsemblPlants" id="TuG1812G0200000574.01.T01">
    <property type="protein sequence ID" value="TuG1812G0200000574.01.T01.cds357970"/>
    <property type="gene ID" value="TuG1812G0200000574.01"/>
</dbReference>
<reference evidence="2" key="3">
    <citation type="submission" date="2022-06" db="UniProtKB">
        <authorList>
            <consortium name="EnsemblPlants"/>
        </authorList>
    </citation>
    <scope>IDENTIFICATION</scope>
</reference>
<dbReference type="Proteomes" id="UP000015106">
    <property type="component" value="Chromosome 2"/>
</dbReference>
<reference evidence="3" key="1">
    <citation type="journal article" date="2013" name="Nature">
        <title>Draft genome of the wheat A-genome progenitor Triticum urartu.</title>
        <authorList>
            <person name="Ling H.Q."/>
            <person name="Zhao S."/>
            <person name="Liu D."/>
            <person name="Wang J."/>
            <person name="Sun H."/>
            <person name="Zhang C."/>
            <person name="Fan H."/>
            <person name="Li D."/>
            <person name="Dong L."/>
            <person name="Tao Y."/>
            <person name="Gao C."/>
            <person name="Wu H."/>
            <person name="Li Y."/>
            <person name="Cui Y."/>
            <person name="Guo X."/>
            <person name="Zheng S."/>
            <person name="Wang B."/>
            <person name="Yu K."/>
            <person name="Liang Q."/>
            <person name="Yang W."/>
            <person name="Lou X."/>
            <person name="Chen J."/>
            <person name="Feng M."/>
            <person name="Jian J."/>
            <person name="Zhang X."/>
            <person name="Luo G."/>
            <person name="Jiang Y."/>
            <person name="Liu J."/>
            <person name="Wang Z."/>
            <person name="Sha Y."/>
            <person name="Zhang B."/>
            <person name="Wu H."/>
            <person name="Tang D."/>
            <person name="Shen Q."/>
            <person name="Xue P."/>
            <person name="Zou S."/>
            <person name="Wang X."/>
            <person name="Liu X."/>
            <person name="Wang F."/>
            <person name="Yang Y."/>
            <person name="An X."/>
            <person name="Dong Z."/>
            <person name="Zhang K."/>
            <person name="Zhang X."/>
            <person name="Luo M.C."/>
            <person name="Dvorak J."/>
            <person name="Tong Y."/>
            <person name="Wang J."/>
            <person name="Yang H."/>
            <person name="Li Z."/>
            <person name="Wang D."/>
            <person name="Zhang A."/>
            <person name="Wang J."/>
        </authorList>
    </citation>
    <scope>NUCLEOTIDE SEQUENCE</scope>
    <source>
        <strain evidence="3">cv. G1812</strain>
    </source>
</reference>
<organism evidence="2 3">
    <name type="scientific">Triticum urartu</name>
    <name type="common">Red wild einkorn</name>
    <name type="synonym">Crithodium urartu</name>
    <dbReference type="NCBI Taxonomy" id="4572"/>
    <lineage>
        <taxon>Eukaryota</taxon>
        <taxon>Viridiplantae</taxon>
        <taxon>Streptophyta</taxon>
        <taxon>Embryophyta</taxon>
        <taxon>Tracheophyta</taxon>
        <taxon>Spermatophyta</taxon>
        <taxon>Magnoliopsida</taxon>
        <taxon>Liliopsida</taxon>
        <taxon>Poales</taxon>
        <taxon>Poaceae</taxon>
        <taxon>BOP clade</taxon>
        <taxon>Pooideae</taxon>
        <taxon>Triticodae</taxon>
        <taxon>Triticeae</taxon>
        <taxon>Triticinae</taxon>
        <taxon>Triticum</taxon>
    </lineage>
</organism>
<feature type="compositionally biased region" description="Polar residues" evidence="1">
    <location>
        <begin position="1"/>
        <end position="10"/>
    </location>
</feature>
<evidence type="ECO:0000313" key="3">
    <source>
        <dbReference type="Proteomes" id="UP000015106"/>
    </source>
</evidence>
<protein>
    <submittedName>
        <fullName evidence="2">Uncharacterized protein</fullName>
    </submittedName>
</protein>
<keyword evidence="3" id="KW-1185">Reference proteome</keyword>
<evidence type="ECO:0000313" key="2">
    <source>
        <dbReference type="EnsemblPlants" id="TuG1812G0200000574.01.T01.cds357970"/>
    </source>
</evidence>